<dbReference type="EMBL" id="CP019964">
    <property type="protein sequence ID" value="ASI13824.1"/>
    <property type="molecule type" value="Genomic_DNA"/>
</dbReference>
<name>A0A218NN05_9ARCH</name>
<dbReference type="PANTHER" id="PTHR43679">
    <property type="entry name" value="OCTANOYLTRANSFERASE LIPM-RELATED"/>
    <property type="match status" value="1"/>
</dbReference>
<keyword evidence="2" id="KW-0436">Ligase</keyword>
<dbReference type="GeneID" id="33314068"/>
<feature type="domain" description="BPL/LPL catalytic" evidence="1">
    <location>
        <begin position="30"/>
        <end position="201"/>
    </location>
</feature>
<evidence type="ECO:0000313" key="2">
    <source>
        <dbReference type="EMBL" id="ASI13824.1"/>
    </source>
</evidence>
<dbReference type="Gene3D" id="3.30.930.10">
    <property type="entry name" value="Bira Bifunctional Protein, Domain 2"/>
    <property type="match status" value="1"/>
</dbReference>
<accession>A0A218NN05</accession>
<dbReference type="PROSITE" id="PS51733">
    <property type="entry name" value="BPL_LPL_CATALYTIC"/>
    <property type="match status" value="1"/>
</dbReference>
<reference evidence="2 3" key="1">
    <citation type="journal article" date="2017" name="Nat. Commun.">
        <title>'ARMAN' archaea depend on association with euryarchaeal host in culture and in situ.</title>
        <authorList>
            <person name="Golyshina O."/>
            <person name="Toshchakov S."/>
            <person name="Makarova K."/>
            <person name="Gavrilov S."/>
            <person name="Korzhenkov A."/>
            <person name="La Cono V."/>
            <person name="Arcadi E."/>
            <person name="Nechitaylo T."/>
            <person name="Ferrer M."/>
            <person name="Kublanov I."/>
            <person name="Wolf Y."/>
            <person name="Yakimov M."/>
            <person name="Golyshin P."/>
            <person name="Slesarev A."/>
            <person name="Kozyavkin S."/>
        </authorList>
    </citation>
    <scope>NUCLEOTIDE SEQUENCE [LARGE SCALE GENOMIC DNA]</scope>
    <source>
        <strain evidence="2 3">Mia14</strain>
    </source>
</reference>
<dbReference type="Pfam" id="PF21948">
    <property type="entry name" value="LplA-B_cat"/>
    <property type="match status" value="1"/>
</dbReference>
<organism evidence="2 3">
    <name type="scientific">Candidatus Mancarchaeum acidiphilum</name>
    <dbReference type="NCBI Taxonomy" id="1920749"/>
    <lineage>
        <taxon>Archaea</taxon>
        <taxon>Candidatus Micrarchaeota</taxon>
        <taxon>Candidatus Mancarchaeum</taxon>
    </lineage>
</organism>
<dbReference type="SUPFAM" id="SSF55681">
    <property type="entry name" value="Class II aaRS and biotin synthetases"/>
    <property type="match status" value="1"/>
</dbReference>
<evidence type="ECO:0000259" key="1">
    <source>
        <dbReference type="PROSITE" id="PS51733"/>
    </source>
</evidence>
<dbReference type="InterPro" id="IPR045864">
    <property type="entry name" value="aa-tRNA-synth_II/BPL/LPL"/>
</dbReference>
<dbReference type="AlphaFoldDB" id="A0A218NN05"/>
<dbReference type="RefSeq" id="WP_088820072.1">
    <property type="nucleotide sequence ID" value="NZ_CP019964.1"/>
</dbReference>
<dbReference type="Proteomes" id="UP000197679">
    <property type="component" value="Chromosome"/>
</dbReference>
<evidence type="ECO:0000313" key="3">
    <source>
        <dbReference type="Proteomes" id="UP000197679"/>
    </source>
</evidence>
<dbReference type="InterPro" id="IPR050664">
    <property type="entry name" value="Octanoyltrans_LipM/LipL"/>
</dbReference>
<sequence length="308" mass="34941">MFDYEYWGNNILPIDDNMAIEEYLLDESAKKNVATVRFWNVNKDSVVIGYGESTSNIKRVDSSFDFTRRITGGSHVQFDKNCLAYTFTAPRDGSFRHFDDMRKYYAEKIVDALSDLGIDDIVADNKASTINVDGKVIASHAMFWGVDSALIHGLMLIDHYDVDKLYERMILKDRKIGKNVYREYDALKSAPAAKDLLFTDKTDVPKDRKVDYVKEKIVDRILEKVTDGRYVKRGIDGSVIGASRRLVSSTHIGTPWVSKRAPPYTSDIVEAIPGEELAGKLKKDLGYCMYIEVPDKDFSKMVEPADDL</sequence>
<dbReference type="GO" id="GO:0016874">
    <property type="term" value="F:ligase activity"/>
    <property type="evidence" value="ECO:0007669"/>
    <property type="project" value="UniProtKB-KW"/>
</dbReference>
<keyword evidence="3" id="KW-1185">Reference proteome</keyword>
<protein>
    <submittedName>
        <fullName evidence="2">Lipoate-protein ligase A</fullName>
    </submittedName>
</protein>
<dbReference type="PANTHER" id="PTHR43679:SF2">
    <property type="entry name" value="OCTANOYL-[GCVH]:PROTEIN N-OCTANOYLTRANSFERASE"/>
    <property type="match status" value="1"/>
</dbReference>
<dbReference type="InterPro" id="IPR004143">
    <property type="entry name" value="BPL_LPL_catalytic"/>
</dbReference>
<proteinExistence type="predicted"/>
<dbReference type="KEGG" id="marh:Mia14_0511"/>
<gene>
    <name evidence="2" type="ORF">Mia14_0511</name>
</gene>
<dbReference type="OrthoDB" id="378173at2157"/>